<evidence type="ECO:0008006" key="6">
    <source>
        <dbReference type="Google" id="ProtNLM"/>
    </source>
</evidence>
<keyword evidence="3" id="KW-0732">Signal</keyword>
<evidence type="ECO:0000313" key="4">
    <source>
        <dbReference type="EMBL" id="BAL87036.1"/>
    </source>
</evidence>
<name>I0H1Z9_ACTM4</name>
<dbReference type="STRING" id="512565.AMIS_18160"/>
<feature type="region of interest" description="Disordered" evidence="1">
    <location>
        <begin position="19"/>
        <end position="133"/>
    </location>
</feature>
<feature type="region of interest" description="Disordered" evidence="1">
    <location>
        <begin position="285"/>
        <end position="315"/>
    </location>
</feature>
<keyword evidence="2" id="KW-1133">Transmembrane helix</keyword>
<feature type="compositionally biased region" description="Low complexity" evidence="1">
    <location>
        <begin position="74"/>
        <end position="102"/>
    </location>
</feature>
<dbReference type="PATRIC" id="fig|512565.3.peg.1828"/>
<sequence length="315" mass="33436">MRGGLALALVAALTMGVAGCTGEGGDGDGVSLPTALPSVDRPERTATRTAEPTRTEATRTEATRTEATEDPEETTGPTRTRETAAPVTTTEPVKTTEPVRTTQPAQTRTPERTVTEAPAATTTPAAEATQSAQAAVPVSESDDTGSFWPWLLLFLAIGGVIGLVLIGRSRRETAWDGEGRALAVETRSLLGVRLPPVLTARTAAERGLSWPPVRDDLRDLSARWGLLSQNAPDGDRHASSSQIAVLLRDLAPAIDAENEALAAGRDWRMLRPQVDAILDGLAALLQPQPRPQLPPQQPPQPGPNRRPPPTEPYYA</sequence>
<proteinExistence type="predicted"/>
<keyword evidence="2" id="KW-0472">Membrane</keyword>
<evidence type="ECO:0000256" key="2">
    <source>
        <dbReference type="SAM" id="Phobius"/>
    </source>
</evidence>
<accession>I0H1Z9</accession>
<evidence type="ECO:0000313" key="5">
    <source>
        <dbReference type="Proteomes" id="UP000007882"/>
    </source>
</evidence>
<reference evidence="4 5" key="1">
    <citation type="submission" date="2012-02" db="EMBL/GenBank/DDBJ databases">
        <title>Complete genome sequence of Actinoplanes missouriensis 431 (= NBRC 102363).</title>
        <authorList>
            <person name="Ohnishi Y."/>
            <person name="Ishikawa J."/>
            <person name="Sekine M."/>
            <person name="Hosoyama A."/>
            <person name="Harada T."/>
            <person name="Narita H."/>
            <person name="Hata T."/>
            <person name="Konno Y."/>
            <person name="Tutikane K."/>
            <person name="Fujita N."/>
            <person name="Horinouchi S."/>
            <person name="Hayakawa M."/>
        </authorList>
    </citation>
    <scope>NUCLEOTIDE SEQUENCE [LARGE SCALE GENOMIC DNA]</scope>
    <source>
        <strain evidence="5">ATCC 14538 / DSM 43046 / CBS 188.64 / JCM 3121 / NBRC 102363 / NCIMB 12654 / NRRL B-3342 / UNCC 431</strain>
    </source>
</reference>
<dbReference type="eggNOG" id="ENOG502ZUUC">
    <property type="taxonomic scope" value="Bacteria"/>
</dbReference>
<feature type="signal peptide" evidence="3">
    <location>
        <begin position="1"/>
        <end position="20"/>
    </location>
</feature>
<dbReference type="HOGENOM" id="CLU_881747_0_0_11"/>
<keyword evidence="5" id="KW-1185">Reference proteome</keyword>
<evidence type="ECO:0000256" key="3">
    <source>
        <dbReference type="SAM" id="SignalP"/>
    </source>
</evidence>
<gene>
    <name evidence="4" type="ordered locus">AMIS_18160</name>
</gene>
<protein>
    <recommendedName>
        <fullName evidence="6">DUF4129 domain-containing protein</fullName>
    </recommendedName>
</protein>
<dbReference type="OrthoDB" id="3298466at2"/>
<feature type="compositionally biased region" description="Low complexity" evidence="1">
    <location>
        <begin position="115"/>
        <end position="133"/>
    </location>
</feature>
<feature type="compositionally biased region" description="Pro residues" evidence="1">
    <location>
        <begin position="288"/>
        <end position="315"/>
    </location>
</feature>
<dbReference type="Proteomes" id="UP000007882">
    <property type="component" value="Chromosome"/>
</dbReference>
<dbReference type="AlphaFoldDB" id="I0H1Z9"/>
<feature type="transmembrane region" description="Helical" evidence="2">
    <location>
        <begin position="147"/>
        <end position="166"/>
    </location>
</feature>
<keyword evidence="2" id="KW-0812">Transmembrane</keyword>
<dbReference type="KEGG" id="ams:AMIS_18160"/>
<organism evidence="4 5">
    <name type="scientific">Actinoplanes missouriensis (strain ATCC 14538 / DSM 43046 / CBS 188.64 / JCM 3121 / NBRC 102363 / NCIMB 12654 / NRRL B-3342 / UNCC 431)</name>
    <dbReference type="NCBI Taxonomy" id="512565"/>
    <lineage>
        <taxon>Bacteria</taxon>
        <taxon>Bacillati</taxon>
        <taxon>Actinomycetota</taxon>
        <taxon>Actinomycetes</taxon>
        <taxon>Micromonosporales</taxon>
        <taxon>Micromonosporaceae</taxon>
        <taxon>Actinoplanes</taxon>
    </lineage>
</organism>
<feature type="compositionally biased region" description="Gly residues" evidence="1">
    <location>
        <begin position="19"/>
        <end position="28"/>
    </location>
</feature>
<dbReference type="PROSITE" id="PS51257">
    <property type="entry name" value="PROKAR_LIPOPROTEIN"/>
    <property type="match status" value="1"/>
</dbReference>
<evidence type="ECO:0000256" key="1">
    <source>
        <dbReference type="SAM" id="MobiDB-lite"/>
    </source>
</evidence>
<dbReference type="RefSeq" id="WP_014441933.1">
    <property type="nucleotide sequence ID" value="NC_017093.1"/>
</dbReference>
<dbReference type="EMBL" id="AP012319">
    <property type="protein sequence ID" value="BAL87036.1"/>
    <property type="molecule type" value="Genomic_DNA"/>
</dbReference>
<feature type="chain" id="PRO_5003627645" description="DUF4129 domain-containing protein" evidence="3">
    <location>
        <begin position="21"/>
        <end position="315"/>
    </location>
</feature>
<feature type="compositionally biased region" description="Basic and acidic residues" evidence="1">
    <location>
        <begin position="40"/>
        <end position="67"/>
    </location>
</feature>